<dbReference type="RefSeq" id="WP_002702067.1">
    <property type="nucleotide sequence ID" value="NZ_AGRW01000027.1"/>
</dbReference>
<dbReference type="STRING" id="907348.TresaDRAFT_2694"/>
<feature type="transmembrane region" description="Helical" evidence="2">
    <location>
        <begin position="429"/>
        <end position="451"/>
    </location>
</feature>
<dbReference type="PRINTS" id="PR00702">
    <property type="entry name" value="ACRIFLAVINRP"/>
</dbReference>
<dbReference type="Proteomes" id="UP000003571">
    <property type="component" value="Unassembled WGS sequence"/>
</dbReference>
<evidence type="ECO:0000256" key="1">
    <source>
        <dbReference type="SAM" id="MobiDB-lite"/>
    </source>
</evidence>
<gene>
    <name evidence="3" type="ORF">TresaDRAFT_2694</name>
</gene>
<dbReference type="GO" id="GO:0005886">
    <property type="term" value="C:plasma membrane"/>
    <property type="evidence" value="ECO:0007669"/>
    <property type="project" value="TreeGrafter"/>
</dbReference>
<dbReference type="AlphaFoldDB" id="H7EHG8"/>
<dbReference type="OrthoDB" id="366306at2"/>
<protein>
    <submittedName>
        <fullName evidence="3">Acriflavin resistance protein</fullName>
    </submittedName>
</protein>
<dbReference type="InterPro" id="IPR001036">
    <property type="entry name" value="Acrflvin-R"/>
</dbReference>
<feature type="transmembrane region" description="Helical" evidence="2">
    <location>
        <begin position="858"/>
        <end position="878"/>
    </location>
</feature>
<dbReference type="SUPFAM" id="SSF82866">
    <property type="entry name" value="Multidrug efflux transporter AcrB transmembrane domain"/>
    <property type="match status" value="2"/>
</dbReference>
<feature type="transmembrane region" description="Helical" evidence="2">
    <location>
        <begin position="329"/>
        <end position="351"/>
    </location>
</feature>
<keyword evidence="2" id="KW-0812">Transmembrane</keyword>
<dbReference type="SUPFAM" id="SSF82714">
    <property type="entry name" value="Multidrug efflux transporter AcrB TolC docking domain, DN and DC subdomains"/>
    <property type="match status" value="2"/>
</dbReference>
<sequence length="1059" mass="114656">MSISKSTLEHPVLTLIVFTLLLIVGLFTMQNVAINLMPDVDSPYITVRTTYANAGPESVEKSVTKILEGQLVSVSGLKNMTSRSTSGSSSISLEFNYGTDLESATNDIRDKISRVQKSLPDDADSPSIMKMNADSMPIMRIAVRGNRSNDDLKLIAEDQIVDLLEQVDGIAEADVSGGRTKIVRVEISQNRLAAYNLTMAGVYSALAKQNLELGGGKITEGTHDYTIRTTGEFSSIEEVNDTIITTVNGYVVRLSDIGTATLGYKDKSSEVYINGEPGVYVSITKQSGKNTVTVAKAARAKIAEIQEILPGDISLEIIRDSSTSINDTINTLIESAVQGLLLAVVILFLFLKSGKSTLIIAISIPLSIVITLLCMNMAGITLNMMTLTGLILGVGMIVDASIVMIENIYVYRSRGAKAKVAAVLGSSEMIMSVVSGNLTTICVFVPFLFFMKDLGMYGQMFKGIIFTVVIALVSSLFVAIFLVPVLAGKFFPLTNRNEKPVSFRPLRKFYEILEIPLTALTALYKRALKSALSHRLVTCIICIAVFLCAIGIAPTLRIQMMTGGGDDSVTLNVTLPIGTTLSETSNVLKTFEKICQDEIHGYTTLITTIGSSSASYKGSIQINLPSSESQIDSAESIQNKLRAHFGDFTDARFNFSQGMRGQMTGSSFKLRVRSDDLDSALNVASQVRDVMESISDVGEVSIDTEEGLPEVEISIDRQRAYSFGVDVQTVAKEINYAINGVTATTYRDNGKEYSMVVMYRPSDRKSVSDLESIYVKGNSGMVSVANFASVKKGLGPVTINRTNQTRVVTVTADNNGMRNDYEVENDIKDGIAETFIIPDGVTIVYEGNWKDTQEQGRIFGLIGAMAIILVFGVMAGTYESFRAPFINLCTIPFLTIGVVFIYKISGQAFSMMSAVGLIMLVGIVVNNGIILVDYTNLLLDRGMKMKEACLAAGVSRLRPVLMTTLTTILGMLPMCFSTSGSAGMVQPIGVAVVGGLSSSTFITLFFIPVLYSLVMREKKTNRSGIKVLLPMKGAGKSSKRDDEDSAPREPNEFSDSMAF</sequence>
<feature type="transmembrane region" description="Helical" evidence="2">
    <location>
        <begin position="387"/>
        <end position="409"/>
    </location>
</feature>
<dbReference type="PATRIC" id="fig|907348.3.peg.233"/>
<organism evidence="3 4">
    <name type="scientific">Treponema saccharophilum DSM 2985</name>
    <dbReference type="NCBI Taxonomy" id="907348"/>
    <lineage>
        <taxon>Bacteria</taxon>
        <taxon>Pseudomonadati</taxon>
        <taxon>Spirochaetota</taxon>
        <taxon>Spirochaetia</taxon>
        <taxon>Spirochaetales</taxon>
        <taxon>Treponemataceae</taxon>
        <taxon>Treponema</taxon>
    </lineage>
</organism>
<keyword evidence="2" id="KW-0472">Membrane</keyword>
<feature type="transmembrane region" description="Helical" evidence="2">
    <location>
        <begin position="914"/>
        <end position="939"/>
    </location>
</feature>
<feature type="transmembrane region" description="Helical" evidence="2">
    <location>
        <begin position="988"/>
        <end position="1014"/>
    </location>
</feature>
<dbReference type="InterPro" id="IPR027463">
    <property type="entry name" value="AcrB_DN_DC_subdom"/>
</dbReference>
<feature type="transmembrane region" description="Helical" evidence="2">
    <location>
        <begin position="536"/>
        <end position="556"/>
    </location>
</feature>
<evidence type="ECO:0000256" key="2">
    <source>
        <dbReference type="SAM" id="Phobius"/>
    </source>
</evidence>
<evidence type="ECO:0000313" key="4">
    <source>
        <dbReference type="Proteomes" id="UP000003571"/>
    </source>
</evidence>
<feature type="compositionally biased region" description="Basic and acidic residues" evidence="1">
    <location>
        <begin position="1038"/>
        <end position="1051"/>
    </location>
</feature>
<dbReference type="GO" id="GO:0042910">
    <property type="term" value="F:xenobiotic transmembrane transporter activity"/>
    <property type="evidence" value="ECO:0007669"/>
    <property type="project" value="TreeGrafter"/>
</dbReference>
<dbReference type="Gene3D" id="1.20.1640.10">
    <property type="entry name" value="Multidrug efflux transporter AcrB transmembrane domain"/>
    <property type="match status" value="2"/>
</dbReference>
<evidence type="ECO:0000313" key="3">
    <source>
        <dbReference type="EMBL" id="EIC02980.1"/>
    </source>
</evidence>
<proteinExistence type="predicted"/>
<keyword evidence="2" id="KW-1133">Transmembrane helix</keyword>
<dbReference type="PANTHER" id="PTHR32063:SF0">
    <property type="entry name" value="SWARMING MOTILITY PROTEIN SWRC"/>
    <property type="match status" value="1"/>
</dbReference>
<dbReference type="Pfam" id="PF00873">
    <property type="entry name" value="ACR_tran"/>
    <property type="match status" value="1"/>
</dbReference>
<dbReference type="PANTHER" id="PTHR32063">
    <property type="match status" value="1"/>
</dbReference>
<name>H7EHG8_9SPIR</name>
<dbReference type="SUPFAM" id="SSF82693">
    <property type="entry name" value="Multidrug efflux transporter AcrB pore domain, PN1, PN2, PC1 and PC2 subdomains"/>
    <property type="match status" value="3"/>
</dbReference>
<dbReference type="Gene3D" id="3.30.70.1320">
    <property type="entry name" value="Multidrug efflux transporter AcrB pore domain like"/>
    <property type="match status" value="1"/>
</dbReference>
<accession>H7EHG8</accession>
<feature type="transmembrane region" description="Helical" evidence="2">
    <location>
        <begin position="12"/>
        <end position="29"/>
    </location>
</feature>
<comment type="caution">
    <text evidence="3">The sequence shown here is derived from an EMBL/GenBank/DDBJ whole genome shotgun (WGS) entry which is preliminary data.</text>
</comment>
<dbReference type="EMBL" id="AGRW01000027">
    <property type="protein sequence ID" value="EIC02980.1"/>
    <property type="molecule type" value="Genomic_DNA"/>
</dbReference>
<feature type="transmembrane region" description="Helical" evidence="2">
    <location>
        <begin position="885"/>
        <end position="902"/>
    </location>
</feature>
<keyword evidence="4" id="KW-1185">Reference proteome</keyword>
<reference evidence="3 4" key="1">
    <citation type="submission" date="2011-09" db="EMBL/GenBank/DDBJ databases">
        <title>The draft genome of Treponema saccharophilum DSM 2985.</title>
        <authorList>
            <consortium name="US DOE Joint Genome Institute (JGI-PGF)"/>
            <person name="Lucas S."/>
            <person name="Copeland A."/>
            <person name="Lapidus A."/>
            <person name="Glavina del Rio T."/>
            <person name="Dalin E."/>
            <person name="Tice H."/>
            <person name="Bruce D."/>
            <person name="Goodwin L."/>
            <person name="Pitluck S."/>
            <person name="Peters L."/>
            <person name="Kyrpides N."/>
            <person name="Mavromatis K."/>
            <person name="Ivanova N."/>
            <person name="Markowitz V."/>
            <person name="Cheng J.-F."/>
            <person name="Hugenholtz P."/>
            <person name="Woyke T."/>
            <person name="Wu D."/>
            <person name="Gronow S."/>
            <person name="Wellnitz S."/>
            <person name="Brambilla E."/>
            <person name="Klenk H.-P."/>
            <person name="Eisen J.A."/>
        </authorList>
    </citation>
    <scope>NUCLEOTIDE SEQUENCE [LARGE SCALE GENOMIC DNA]</scope>
    <source>
        <strain evidence="3 4">DSM 2985</strain>
    </source>
</reference>
<feature type="region of interest" description="Disordered" evidence="1">
    <location>
        <begin position="1033"/>
        <end position="1059"/>
    </location>
</feature>
<feature type="transmembrane region" description="Helical" evidence="2">
    <location>
        <begin position="357"/>
        <end position="375"/>
    </location>
</feature>
<feature type="transmembrane region" description="Helical" evidence="2">
    <location>
        <begin position="463"/>
        <end position="487"/>
    </location>
</feature>
<dbReference type="Gene3D" id="3.30.70.1430">
    <property type="entry name" value="Multidrug efflux transporter AcrB pore domain"/>
    <property type="match status" value="2"/>
</dbReference>
<dbReference type="eggNOG" id="COG0841">
    <property type="taxonomic scope" value="Bacteria"/>
</dbReference>
<dbReference type="Gene3D" id="3.30.70.1440">
    <property type="entry name" value="Multidrug efflux transporter AcrB pore domain"/>
    <property type="match status" value="1"/>
</dbReference>
<feature type="transmembrane region" description="Helical" evidence="2">
    <location>
        <begin position="960"/>
        <end position="982"/>
    </location>
</feature>
<dbReference type="Gene3D" id="3.30.2090.10">
    <property type="entry name" value="Multidrug efflux transporter AcrB TolC docking domain, DN and DC subdomains"/>
    <property type="match status" value="2"/>
</dbReference>